<dbReference type="InterPro" id="IPR037110">
    <property type="entry name" value="Betagal_dom2_sf"/>
</dbReference>
<dbReference type="EC" id="3.2.1.23" evidence="3"/>
<dbReference type="InterPro" id="IPR036833">
    <property type="entry name" value="BetaGal_dom3_sf"/>
</dbReference>
<dbReference type="AlphaFoldDB" id="A0AAD5PIJ3"/>
<organism evidence="10 11">
    <name type="scientific">Phascolomyces articulosus</name>
    <dbReference type="NCBI Taxonomy" id="60185"/>
    <lineage>
        <taxon>Eukaryota</taxon>
        <taxon>Fungi</taxon>
        <taxon>Fungi incertae sedis</taxon>
        <taxon>Mucoromycota</taxon>
        <taxon>Mucoromycotina</taxon>
        <taxon>Mucoromycetes</taxon>
        <taxon>Mucorales</taxon>
        <taxon>Lichtheimiaceae</taxon>
        <taxon>Phascolomyces</taxon>
    </lineage>
</organism>
<accession>A0AAD5PIJ3</accession>
<evidence type="ECO:0000256" key="7">
    <source>
        <dbReference type="ARBA" id="ARBA00023295"/>
    </source>
</evidence>
<evidence type="ECO:0000313" key="11">
    <source>
        <dbReference type="Proteomes" id="UP001209540"/>
    </source>
</evidence>
<comment type="catalytic activity">
    <reaction evidence="1">
        <text>Hydrolysis of terminal non-reducing beta-D-galactose residues in beta-D-galactosides.</text>
        <dbReference type="EC" id="3.2.1.23"/>
    </reaction>
</comment>
<dbReference type="GO" id="GO:0004565">
    <property type="term" value="F:beta-galactosidase activity"/>
    <property type="evidence" value="ECO:0007669"/>
    <property type="project" value="UniProtKB-EC"/>
</dbReference>
<dbReference type="Gene3D" id="3.20.20.80">
    <property type="entry name" value="Glycosidases"/>
    <property type="match status" value="1"/>
</dbReference>
<dbReference type="Pfam" id="PF10435">
    <property type="entry name" value="BetaGal_dom2"/>
    <property type="match status" value="1"/>
</dbReference>
<dbReference type="SMART" id="SM01029">
    <property type="entry name" value="BetaGal_dom2"/>
    <property type="match status" value="1"/>
</dbReference>
<dbReference type="SUPFAM" id="SSF51011">
    <property type="entry name" value="Glycosyl hydrolase domain"/>
    <property type="match status" value="1"/>
</dbReference>
<evidence type="ECO:0000256" key="3">
    <source>
        <dbReference type="ARBA" id="ARBA00012756"/>
    </source>
</evidence>
<dbReference type="InterPro" id="IPR018954">
    <property type="entry name" value="Betagal_dom2"/>
</dbReference>
<dbReference type="InterPro" id="IPR008979">
    <property type="entry name" value="Galactose-bd-like_sf"/>
</dbReference>
<evidence type="ECO:0000256" key="8">
    <source>
        <dbReference type="RuleBase" id="RU003679"/>
    </source>
</evidence>
<dbReference type="PRINTS" id="PR00742">
    <property type="entry name" value="GLHYDRLASE35"/>
</dbReference>
<comment type="similarity">
    <text evidence="2 8">Belongs to the glycosyl hydrolase 35 family.</text>
</comment>
<reference evidence="10" key="2">
    <citation type="submission" date="2023-02" db="EMBL/GenBank/DDBJ databases">
        <authorList>
            <consortium name="DOE Joint Genome Institute"/>
            <person name="Mondo S.J."/>
            <person name="Chang Y."/>
            <person name="Wang Y."/>
            <person name="Ahrendt S."/>
            <person name="Andreopoulos W."/>
            <person name="Barry K."/>
            <person name="Beard J."/>
            <person name="Benny G.L."/>
            <person name="Blankenship S."/>
            <person name="Bonito G."/>
            <person name="Cuomo C."/>
            <person name="Desiro A."/>
            <person name="Gervers K.A."/>
            <person name="Hundley H."/>
            <person name="Kuo A."/>
            <person name="LaButti K."/>
            <person name="Lang B.F."/>
            <person name="Lipzen A."/>
            <person name="O'Donnell K."/>
            <person name="Pangilinan J."/>
            <person name="Reynolds N."/>
            <person name="Sandor L."/>
            <person name="Smith M.W."/>
            <person name="Tsang A."/>
            <person name="Grigoriev I.V."/>
            <person name="Stajich J.E."/>
            <person name="Spatafora J.W."/>
        </authorList>
    </citation>
    <scope>NUCLEOTIDE SEQUENCE</scope>
    <source>
        <strain evidence="10">RSA 2281</strain>
    </source>
</reference>
<dbReference type="SUPFAM" id="SSF49785">
    <property type="entry name" value="Galactose-binding domain-like"/>
    <property type="match status" value="2"/>
</dbReference>
<dbReference type="PANTHER" id="PTHR23421">
    <property type="entry name" value="BETA-GALACTOSIDASE RELATED"/>
    <property type="match status" value="1"/>
</dbReference>
<dbReference type="InterPro" id="IPR001944">
    <property type="entry name" value="Glycoside_Hdrlase_35"/>
</dbReference>
<proteinExistence type="inferred from homology"/>
<evidence type="ECO:0000256" key="1">
    <source>
        <dbReference type="ARBA" id="ARBA00001412"/>
    </source>
</evidence>
<dbReference type="GO" id="GO:0005975">
    <property type="term" value="P:carbohydrate metabolic process"/>
    <property type="evidence" value="ECO:0007669"/>
    <property type="project" value="InterPro"/>
</dbReference>
<dbReference type="InterPro" id="IPR025300">
    <property type="entry name" value="BetaGal_jelly_roll_dom"/>
</dbReference>
<dbReference type="InterPro" id="IPR017853">
    <property type="entry name" value="GH"/>
</dbReference>
<feature type="domain" description="Beta-galactosidase" evidence="9">
    <location>
        <begin position="327"/>
        <end position="519"/>
    </location>
</feature>
<evidence type="ECO:0000256" key="2">
    <source>
        <dbReference type="ARBA" id="ARBA00009809"/>
    </source>
</evidence>
<keyword evidence="11" id="KW-1185">Reference proteome</keyword>
<comment type="caution">
    <text evidence="10">The sequence shown here is derived from an EMBL/GenBank/DDBJ whole genome shotgun (WGS) entry which is preliminary data.</text>
</comment>
<evidence type="ECO:0000313" key="10">
    <source>
        <dbReference type="EMBL" id="KAI9274536.1"/>
    </source>
</evidence>
<dbReference type="Gene3D" id="2.60.390.10">
    <property type="entry name" value="Beta-galactosidase, domain 3"/>
    <property type="match status" value="1"/>
</dbReference>
<dbReference type="Pfam" id="PF13363">
    <property type="entry name" value="BetaGal_dom3"/>
    <property type="match status" value="1"/>
</dbReference>
<dbReference type="Pfam" id="PF01301">
    <property type="entry name" value="Glyco_hydro_35"/>
    <property type="match status" value="1"/>
</dbReference>
<dbReference type="EMBL" id="JAIXMP010000004">
    <property type="protein sequence ID" value="KAI9274536.1"/>
    <property type="molecule type" value="Genomic_DNA"/>
</dbReference>
<dbReference type="InterPro" id="IPR025972">
    <property type="entry name" value="BetaGal_dom3"/>
</dbReference>
<sequence>MINGERLFLFSGEFHYYRLPSPGLWFDIAEKFKALEFNGVSFYFNWGYHSPKKGIYDFDGVRDVQKAFDAANAADLHVITRAGPYINAEVDCGGFPSWLMNMYDMARKSNPENDENSREWLDAIGKFLVPNQITNGGNVILNQIDNEYADNTDEYYMEMIKAKFKEDGMVVPTIFNDVGAPNGNWVNGPGSVDIYGWDSYPLGFDCANPTVWQNNRSTHWRDANERLNPDEPLALYEFQGGAFDPWGGPGYDACRQLVNERYAKVYYKNNYAQGATIQNLYMTYGGTSWGGLAKPSVYTSYDYGAPISEPGLMTPKGYEVKLQGTFFHSVKPFLTTEHFEPKYDNSDIILVDGLADVNTSTKFYIAQHWNTASEDLDEFHITMDTSDGKFEVPNKGKLVLNGRDAKILTSDYDFDSQHLVYSTSEIFTHQAMGSHDVMLVYAYEDEDGEFALKTPSKGDAKKIKIQTKDKSVTSSSLKKDVVQINYKHPKEGTTPIYISGAGEKDLLLLVAGYSSATRWWAPIVNPKNGDRVLIQGPYLVRSAKISTEDNSVTFSGDIDETTDIQVVVPESITSFKWNGKDIKMKPTGHGSWTGTLEFGKPQVEFTDLSKATWKYSPASPETDPDFDDSDWIKANHLKSNSVTVPDTYPILYADDYGYHTGNIWFRGTFNGTSEITGFNLTCHSGDASAWMVWLNGEYLGGYDVGNQDFTDLNGTLIDPEGKNVISILLWTTGHEDDWNADDNFKQARGFTKAELLGVNNQTIWSIDWKVQGNLGGEDLTDPVRGPYNEGGLYGERNGWHLPGFPDDEWEDVSIPETKNRTGVSWYRTSFEVTVPEGYDAPISLKFDDDTKTRYRALVFVNGWQLGRYANDLGPQTQFYLPKGILNTNSGENILAVAVIPLDEAAQIGQLTLEPYIVLKSGIPNVELVESPTYQDRTQ</sequence>
<dbReference type="InterPro" id="IPR031330">
    <property type="entry name" value="Gly_Hdrlase_35_cat"/>
</dbReference>
<dbReference type="Proteomes" id="UP001209540">
    <property type="component" value="Unassembled WGS sequence"/>
</dbReference>
<dbReference type="SUPFAM" id="SSF51445">
    <property type="entry name" value="(Trans)glycosidases"/>
    <property type="match status" value="1"/>
</dbReference>
<gene>
    <name evidence="10" type="ORF">BDA99DRAFT_458136</name>
</gene>
<dbReference type="Gene3D" id="2.102.20.10">
    <property type="entry name" value="Beta-galactosidase, domain 2"/>
    <property type="match status" value="1"/>
</dbReference>
<dbReference type="Pfam" id="PF13364">
    <property type="entry name" value="BetaGal_ABD2"/>
    <property type="match status" value="2"/>
</dbReference>
<evidence type="ECO:0000259" key="9">
    <source>
        <dbReference type="SMART" id="SM01029"/>
    </source>
</evidence>
<keyword evidence="6" id="KW-0325">Glycoprotein</keyword>
<dbReference type="Gene3D" id="2.60.120.260">
    <property type="entry name" value="Galactose-binding domain-like"/>
    <property type="match status" value="2"/>
</dbReference>
<keyword evidence="5 10" id="KW-0378">Hydrolase</keyword>
<protein>
    <recommendedName>
        <fullName evidence="3">beta-galactosidase</fullName>
        <ecNumber evidence="3">3.2.1.23</ecNumber>
    </recommendedName>
</protein>
<reference evidence="10" key="1">
    <citation type="journal article" date="2022" name="IScience">
        <title>Evolution of zygomycete secretomes and the origins of terrestrial fungal ecologies.</title>
        <authorList>
            <person name="Chang Y."/>
            <person name="Wang Y."/>
            <person name="Mondo S."/>
            <person name="Ahrendt S."/>
            <person name="Andreopoulos W."/>
            <person name="Barry K."/>
            <person name="Beard J."/>
            <person name="Benny G.L."/>
            <person name="Blankenship S."/>
            <person name="Bonito G."/>
            <person name="Cuomo C."/>
            <person name="Desiro A."/>
            <person name="Gervers K.A."/>
            <person name="Hundley H."/>
            <person name="Kuo A."/>
            <person name="LaButti K."/>
            <person name="Lang B.F."/>
            <person name="Lipzen A."/>
            <person name="O'Donnell K."/>
            <person name="Pangilinan J."/>
            <person name="Reynolds N."/>
            <person name="Sandor L."/>
            <person name="Smith M.E."/>
            <person name="Tsang A."/>
            <person name="Grigoriev I.V."/>
            <person name="Stajich J.E."/>
            <person name="Spatafora J.W."/>
        </authorList>
    </citation>
    <scope>NUCLEOTIDE SEQUENCE</scope>
    <source>
        <strain evidence="10">RSA 2281</strain>
    </source>
</reference>
<dbReference type="SUPFAM" id="SSF117100">
    <property type="entry name" value="Beta-galactosidase LacA, domain 3"/>
    <property type="match status" value="1"/>
</dbReference>
<keyword evidence="7" id="KW-0326">Glycosidase</keyword>
<evidence type="ECO:0000256" key="6">
    <source>
        <dbReference type="ARBA" id="ARBA00023180"/>
    </source>
</evidence>
<keyword evidence="4" id="KW-0732">Signal</keyword>
<name>A0AAD5PIJ3_9FUNG</name>
<evidence type="ECO:0000256" key="4">
    <source>
        <dbReference type="ARBA" id="ARBA00022729"/>
    </source>
</evidence>
<evidence type="ECO:0000256" key="5">
    <source>
        <dbReference type="ARBA" id="ARBA00022801"/>
    </source>
</evidence>